<dbReference type="KEGG" id="ccj:UL81_01175"/>
<protein>
    <submittedName>
        <fullName evidence="1">Uncharacterized protein</fullName>
    </submittedName>
</protein>
<evidence type="ECO:0000313" key="1">
    <source>
        <dbReference type="EMBL" id="AKE38220.1"/>
    </source>
</evidence>
<dbReference type="RefSeq" id="WP_046453160.1">
    <property type="nucleotide sequence ID" value="NZ_CP011311.1"/>
</dbReference>
<name>A0A0F6QV81_9CORY</name>
<sequence>MSATNHAVADHSAETYPEFSGKIQDTYIEGYDPVSYTAPHSSLLRTSTWVGMGLILSVLPALGILIWGLGIEIYPFGTSGTHNAMTYILIGAIAAVVIGIASIVMVKFGRRYYRQYRKETGRIN</sequence>
<dbReference type="AlphaFoldDB" id="A0A0F6QV81"/>
<dbReference type="EMBL" id="CP011311">
    <property type="protein sequence ID" value="AKE38220.1"/>
    <property type="molecule type" value="Genomic_DNA"/>
</dbReference>
<proteinExistence type="predicted"/>
<dbReference type="OrthoDB" id="4422894at2"/>
<dbReference type="PATRIC" id="fig|161896.4.peg.230"/>
<evidence type="ECO:0000313" key="2">
    <source>
        <dbReference type="Proteomes" id="UP000033566"/>
    </source>
</evidence>
<reference evidence="1 2" key="1">
    <citation type="journal article" date="2015" name="Genome Announc.">
        <title>Complete Genome Sequence of Corynebacterium camporealensis DSM 44610, Isolated from the Milk of a Manchega Sheep with Subclinical Mastitis.</title>
        <authorList>
            <person name="Ruckert C."/>
            <person name="Albersmeier A."/>
            <person name="Winkler A."/>
            <person name="Tauch A."/>
        </authorList>
    </citation>
    <scope>NUCLEOTIDE SEQUENCE [LARGE SCALE GENOMIC DNA]</scope>
    <source>
        <strain evidence="1 2">DSM 44610</strain>
    </source>
</reference>
<keyword evidence="2" id="KW-1185">Reference proteome</keyword>
<dbReference type="Proteomes" id="UP000033566">
    <property type="component" value="Chromosome"/>
</dbReference>
<gene>
    <name evidence="1" type="ORF">UL81_01175</name>
</gene>
<dbReference type="STRING" id="161896.UL81_01175"/>
<organism evidence="1 2">
    <name type="scientific">Corynebacterium camporealensis</name>
    <dbReference type="NCBI Taxonomy" id="161896"/>
    <lineage>
        <taxon>Bacteria</taxon>
        <taxon>Bacillati</taxon>
        <taxon>Actinomycetota</taxon>
        <taxon>Actinomycetes</taxon>
        <taxon>Mycobacteriales</taxon>
        <taxon>Corynebacteriaceae</taxon>
        <taxon>Corynebacterium</taxon>
    </lineage>
</organism>
<dbReference type="HOGENOM" id="CLU_157817_0_0_11"/>
<accession>A0A0F6QV81</accession>